<dbReference type="Proteomes" id="UP001597540">
    <property type="component" value="Unassembled WGS sequence"/>
</dbReference>
<keyword evidence="2" id="KW-1185">Reference proteome</keyword>
<dbReference type="CDD" id="cd00198">
    <property type="entry name" value="vWFA"/>
    <property type="match status" value="1"/>
</dbReference>
<protein>
    <submittedName>
        <fullName evidence="1">VWA domain-containing protein</fullName>
    </submittedName>
</protein>
<proteinExistence type="predicted"/>
<dbReference type="EMBL" id="JBHUMJ010000002">
    <property type="protein sequence ID" value="MFD2700236.1"/>
    <property type="molecule type" value="Genomic_DNA"/>
</dbReference>
<dbReference type="Gene3D" id="3.40.50.410">
    <property type="entry name" value="von Willebrand factor, type A domain"/>
    <property type="match status" value="1"/>
</dbReference>
<gene>
    <name evidence="1" type="ORF">ACFSVM_07120</name>
</gene>
<sequence length="250" mass="27831">MNYTIQASQRTPALIIYLIDISASMNMMMENRRRMDIVYEALSLAIRQMVFRSTKGSRLTPRYRIAILAYSDDVYDLLGGVKGIDEIAAIGSIPDLTPMRFSDSAKAFLQAEKILQAELPFMQDCPAPLICHMTDGVSTGEDPEPIARRIMNMSVPDGNVLIENIFISDHLLSAPIPEPRRWTGISQDTELKDEHGEKLKKMSSPLPESYREMLVEADYLLAPGSLMMLPGTCAELVSIGFQMSAATPVR</sequence>
<dbReference type="SUPFAM" id="SSF53300">
    <property type="entry name" value="vWA-like"/>
    <property type="match status" value="1"/>
</dbReference>
<organism evidence="1 2">
    <name type="scientific">Paenibacillus shunpengii</name>
    <dbReference type="NCBI Taxonomy" id="2054424"/>
    <lineage>
        <taxon>Bacteria</taxon>
        <taxon>Bacillati</taxon>
        <taxon>Bacillota</taxon>
        <taxon>Bacilli</taxon>
        <taxon>Bacillales</taxon>
        <taxon>Paenibacillaceae</taxon>
        <taxon>Paenibacillus</taxon>
    </lineage>
</organism>
<evidence type="ECO:0000313" key="2">
    <source>
        <dbReference type="Proteomes" id="UP001597540"/>
    </source>
</evidence>
<dbReference type="InterPro" id="IPR036465">
    <property type="entry name" value="vWFA_dom_sf"/>
</dbReference>
<reference evidence="2" key="1">
    <citation type="journal article" date="2019" name="Int. J. Syst. Evol. Microbiol.">
        <title>The Global Catalogue of Microorganisms (GCM) 10K type strain sequencing project: providing services to taxonomists for standard genome sequencing and annotation.</title>
        <authorList>
            <consortium name="The Broad Institute Genomics Platform"/>
            <consortium name="The Broad Institute Genome Sequencing Center for Infectious Disease"/>
            <person name="Wu L."/>
            <person name="Ma J."/>
        </authorList>
    </citation>
    <scope>NUCLEOTIDE SEQUENCE [LARGE SCALE GENOMIC DNA]</scope>
    <source>
        <strain evidence="2">KCTC 33849</strain>
    </source>
</reference>
<dbReference type="RefSeq" id="WP_076311047.1">
    <property type="nucleotide sequence ID" value="NZ_JBHUMJ010000002.1"/>
</dbReference>
<name>A0ABW5SKH4_9BACL</name>
<evidence type="ECO:0000313" key="1">
    <source>
        <dbReference type="EMBL" id="MFD2700236.1"/>
    </source>
</evidence>
<accession>A0ABW5SKH4</accession>
<comment type="caution">
    <text evidence="1">The sequence shown here is derived from an EMBL/GenBank/DDBJ whole genome shotgun (WGS) entry which is preliminary data.</text>
</comment>